<reference evidence="1 2" key="1">
    <citation type="journal article" date="2011" name="J. Bacteriol.">
        <title>Genome Sequence of Duck Pathogen Mycoplasma anatis Strain 1340.</title>
        <authorList>
            <person name="Guo Z."/>
            <person name="Chen P."/>
            <person name="Ren P."/>
            <person name="Kuang S."/>
            <person name="Zhou Z."/>
            <person name="Li Z."/>
            <person name="Liu M."/>
            <person name="Shi D."/>
            <person name="Xiao Y."/>
            <person name="Wang X."/>
            <person name="Zhou R."/>
            <person name="Jin H."/>
            <person name="Bi D."/>
        </authorList>
    </citation>
    <scope>NUCLEOTIDE SEQUENCE [LARGE SCALE GENOMIC DNA]</scope>
    <source>
        <strain evidence="1 2">1340</strain>
    </source>
</reference>
<name>F9QDH2_9BACT</name>
<gene>
    <name evidence="1" type="ORF">GIG_02398</name>
</gene>
<organism evidence="1 2">
    <name type="scientific">Mycoplasmopsis anatis 1340</name>
    <dbReference type="NCBI Taxonomy" id="1034808"/>
    <lineage>
        <taxon>Bacteria</taxon>
        <taxon>Bacillati</taxon>
        <taxon>Mycoplasmatota</taxon>
        <taxon>Mycoplasmoidales</taxon>
        <taxon>Metamycoplasmataceae</taxon>
        <taxon>Mycoplasmopsis</taxon>
    </lineage>
</organism>
<dbReference type="Proteomes" id="UP000005055">
    <property type="component" value="Unassembled WGS sequence"/>
</dbReference>
<comment type="caution">
    <text evidence="1">The sequence shown here is derived from an EMBL/GenBank/DDBJ whole genome shotgun (WGS) entry which is preliminary data.</text>
</comment>
<dbReference type="EMBL" id="AFVJ01000021">
    <property type="protein sequence ID" value="EGS29188.1"/>
    <property type="molecule type" value="Genomic_DNA"/>
</dbReference>
<sequence>MKLSYLVKMRKYAKILNANKKVSKIIIANFYFM</sequence>
<dbReference type="AlphaFoldDB" id="F9QDH2"/>
<protein>
    <submittedName>
        <fullName evidence="1">Uncharacterized protein</fullName>
    </submittedName>
</protein>
<keyword evidence="2" id="KW-1185">Reference proteome</keyword>
<evidence type="ECO:0000313" key="2">
    <source>
        <dbReference type="Proteomes" id="UP000005055"/>
    </source>
</evidence>
<accession>F9QDH2</accession>
<proteinExistence type="predicted"/>
<evidence type="ECO:0000313" key="1">
    <source>
        <dbReference type="EMBL" id="EGS29188.1"/>
    </source>
</evidence>